<evidence type="ECO:0000313" key="12">
    <source>
        <dbReference type="Proteomes" id="UP000015453"/>
    </source>
</evidence>
<feature type="region of interest" description="Disordered" evidence="9">
    <location>
        <begin position="410"/>
        <end position="469"/>
    </location>
</feature>
<accession>S8EG12</accession>
<evidence type="ECO:0000256" key="6">
    <source>
        <dbReference type="ARBA" id="ARBA00023163"/>
    </source>
</evidence>
<protein>
    <recommendedName>
        <fullName evidence="10">Homeobox domain-containing protein</fullName>
    </recommendedName>
</protein>
<dbReference type="SMART" id="SM00389">
    <property type="entry name" value="HOX"/>
    <property type="match status" value="1"/>
</dbReference>
<dbReference type="AlphaFoldDB" id="S8EG12"/>
<evidence type="ECO:0000256" key="4">
    <source>
        <dbReference type="ARBA" id="ARBA00023125"/>
    </source>
</evidence>
<dbReference type="OrthoDB" id="10056939at2759"/>
<evidence type="ECO:0000256" key="1">
    <source>
        <dbReference type="ARBA" id="ARBA00004123"/>
    </source>
</evidence>
<dbReference type="CDD" id="cd00086">
    <property type="entry name" value="homeodomain"/>
    <property type="match status" value="1"/>
</dbReference>
<keyword evidence="7 8" id="KW-0539">Nucleus</keyword>
<gene>
    <name evidence="11" type="ORF">M569_03172</name>
</gene>
<evidence type="ECO:0000313" key="11">
    <source>
        <dbReference type="EMBL" id="EPS71587.1"/>
    </source>
</evidence>
<feature type="compositionally biased region" description="Polar residues" evidence="9">
    <location>
        <begin position="410"/>
        <end position="444"/>
    </location>
</feature>
<dbReference type="InterPro" id="IPR050224">
    <property type="entry name" value="TALE_homeobox"/>
</dbReference>
<evidence type="ECO:0000256" key="3">
    <source>
        <dbReference type="ARBA" id="ARBA00023015"/>
    </source>
</evidence>
<evidence type="ECO:0000256" key="5">
    <source>
        <dbReference type="ARBA" id="ARBA00023155"/>
    </source>
</evidence>
<dbReference type="GO" id="GO:0005634">
    <property type="term" value="C:nucleus"/>
    <property type="evidence" value="ECO:0007669"/>
    <property type="project" value="UniProtKB-SubCell"/>
</dbReference>
<feature type="non-terminal residue" evidence="11">
    <location>
        <position position="1"/>
    </location>
</feature>
<keyword evidence="5 8" id="KW-0371">Homeobox</keyword>
<evidence type="ECO:0000256" key="7">
    <source>
        <dbReference type="ARBA" id="ARBA00023242"/>
    </source>
</evidence>
<evidence type="ECO:0000259" key="10">
    <source>
        <dbReference type="PROSITE" id="PS50071"/>
    </source>
</evidence>
<proteinExistence type="inferred from homology"/>
<comment type="subcellular location">
    <subcellularLocation>
        <location evidence="1 8">Nucleus</location>
    </subcellularLocation>
</comment>
<dbReference type="GO" id="GO:0006355">
    <property type="term" value="P:regulation of DNA-templated transcription"/>
    <property type="evidence" value="ECO:0007669"/>
    <property type="project" value="InterPro"/>
</dbReference>
<dbReference type="FunFam" id="1.10.10.60:FF:000117">
    <property type="entry name" value="BEL1-like homeodomain protein 9"/>
    <property type="match status" value="1"/>
</dbReference>
<feature type="compositionally biased region" description="Basic residues" evidence="9">
    <location>
        <begin position="314"/>
        <end position="325"/>
    </location>
</feature>
<organism evidence="11 12">
    <name type="scientific">Genlisea aurea</name>
    <dbReference type="NCBI Taxonomy" id="192259"/>
    <lineage>
        <taxon>Eukaryota</taxon>
        <taxon>Viridiplantae</taxon>
        <taxon>Streptophyta</taxon>
        <taxon>Embryophyta</taxon>
        <taxon>Tracheophyta</taxon>
        <taxon>Spermatophyta</taxon>
        <taxon>Magnoliopsida</taxon>
        <taxon>eudicotyledons</taxon>
        <taxon>Gunneridae</taxon>
        <taxon>Pentapetalae</taxon>
        <taxon>asterids</taxon>
        <taxon>lamiids</taxon>
        <taxon>Lamiales</taxon>
        <taxon>Lentibulariaceae</taxon>
        <taxon>Genlisea</taxon>
    </lineage>
</organism>
<feature type="domain" description="Homeobox" evidence="10">
    <location>
        <begin position="336"/>
        <end position="399"/>
    </location>
</feature>
<evidence type="ECO:0000256" key="9">
    <source>
        <dbReference type="SAM" id="MobiDB-lite"/>
    </source>
</evidence>
<dbReference type="SUPFAM" id="SSF46689">
    <property type="entry name" value="Homeodomain-like"/>
    <property type="match status" value="1"/>
</dbReference>
<name>S8EG12_9LAMI</name>
<dbReference type="InterPro" id="IPR009057">
    <property type="entry name" value="Homeodomain-like_sf"/>
</dbReference>
<dbReference type="SMART" id="SM00574">
    <property type="entry name" value="POX"/>
    <property type="match status" value="1"/>
</dbReference>
<dbReference type="EMBL" id="AUSU01001190">
    <property type="protein sequence ID" value="EPS71587.1"/>
    <property type="molecule type" value="Genomic_DNA"/>
</dbReference>
<dbReference type="Proteomes" id="UP000015453">
    <property type="component" value="Unassembled WGS sequence"/>
</dbReference>
<dbReference type="PROSITE" id="PS50071">
    <property type="entry name" value="HOMEOBOX_2"/>
    <property type="match status" value="1"/>
</dbReference>
<dbReference type="InterPro" id="IPR006563">
    <property type="entry name" value="POX_dom"/>
</dbReference>
<feature type="compositionally biased region" description="Low complexity" evidence="9">
    <location>
        <begin position="301"/>
        <end position="313"/>
    </location>
</feature>
<keyword evidence="3" id="KW-0805">Transcription regulation</keyword>
<dbReference type="Pfam" id="PF07526">
    <property type="entry name" value="POX"/>
    <property type="match status" value="1"/>
</dbReference>
<feature type="DNA-binding region" description="Homeobox" evidence="8">
    <location>
        <begin position="338"/>
        <end position="400"/>
    </location>
</feature>
<evidence type="ECO:0000256" key="8">
    <source>
        <dbReference type="PROSITE-ProRule" id="PRU00108"/>
    </source>
</evidence>
<evidence type="ECO:0000256" key="2">
    <source>
        <dbReference type="ARBA" id="ARBA00006454"/>
    </source>
</evidence>
<dbReference type="PANTHER" id="PTHR11850">
    <property type="entry name" value="HOMEOBOX PROTEIN TRANSCRIPTION FACTORS"/>
    <property type="match status" value="1"/>
</dbReference>
<keyword evidence="4 8" id="KW-0238">DNA-binding</keyword>
<reference evidence="11 12" key="1">
    <citation type="journal article" date="2013" name="BMC Genomics">
        <title>The miniature genome of a carnivorous plant Genlisea aurea contains a low number of genes and short non-coding sequences.</title>
        <authorList>
            <person name="Leushkin E.V."/>
            <person name="Sutormin R.A."/>
            <person name="Nabieva E.R."/>
            <person name="Penin A.A."/>
            <person name="Kondrashov A.S."/>
            <person name="Logacheva M.D."/>
        </authorList>
    </citation>
    <scope>NUCLEOTIDE SEQUENCE [LARGE SCALE GENOMIC DNA]</scope>
</reference>
<sequence length="547" mass="58770">EEGGADLMGFVGGGMGGGSHVFLDPLGSVQVNPNSSISDFDHQSFLGNPVAVYKPEALQIDPRGGGAAATSGQSLSLSLSSHHQTSNLPLELNLHRYDSPIFAADNNNNNNKDCGGGGGRAYNNNLAAGSCSVSSSIELSKSSVPLGPFTGYASILKGSRFLKPAQQLLEELCDVSRGILLEINGASPPDSPLLDPSPPPLIFCSKLDESSADCSEASEHTRKKSRLLSMLDEVYKRYKQYYHQVQNAVAAFESVAGLSGAAPFANLALRAMSKHFRFLKNAIVDQLQFSAKSSKKRKESSSSSPQSLENASSRHAHHHHQHQHHGLGGGFGETPPPVWRPQRGLPEKAVSVLRAWLFEHFLHPYPTDTDKIMLATQTGLSRNQVSNWFINARVRLWKPMVEEIHMLETRQNQNPSQRNQDHQQLQQPGNQFNNAGAESSTSASLRRGRDDGSINIEASGGGGGMKPPYDVDRRLLQGIGVGGGGVSLTLGLHQNGVGMAESYGQPPPINAARRLGLEPHGGEGYVVAGDFPVGNRQFGQLMHDFVG</sequence>
<dbReference type="GO" id="GO:0003677">
    <property type="term" value="F:DNA binding"/>
    <property type="evidence" value="ECO:0007669"/>
    <property type="project" value="UniProtKB-UniRule"/>
</dbReference>
<feature type="region of interest" description="Disordered" evidence="9">
    <location>
        <begin position="290"/>
        <end position="343"/>
    </location>
</feature>
<keyword evidence="12" id="KW-1185">Reference proteome</keyword>
<comment type="caution">
    <text evidence="11">The sequence shown here is derived from an EMBL/GenBank/DDBJ whole genome shotgun (WGS) entry which is preliminary data.</text>
</comment>
<dbReference type="InterPro" id="IPR008422">
    <property type="entry name" value="KN_HD"/>
</dbReference>
<comment type="similarity">
    <text evidence="2">Belongs to the TALE/BELL homeobox family.</text>
</comment>
<keyword evidence="6" id="KW-0804">Transcription</keyword>
<dbReference type="Pfam" id="PF05920">
    <property type="entry name" value="Homeobox_KN"/>
    <property type="match status" value="1"/>
</dbReference>
<dbReference type="InterPro" id="IPR001356">
    <property type="entry name" value="HD"/>
</dbReference>
<dbReference type="Gene3D" id="1.10.10.60">
    <property type="entry name" value="Homeodomain-like"/>
    <property type="match status" value="1"/>
</dbReference>